<evidence type="ECO:0000256" key="3">
    <source>
        <dbReference type="ARBA" id="ARBA00022448"/>
    </source>
</evidence>
<dbReference type="InterPro" id="IPR039993">
    <property type="entry name" value="NDUFB10"/>
</dbReference>
<evidence type="ECO:0000256" key="2">
    <source>
        <dbReference type="ARBA" id="ARBA00008317"/>
    </source>
</evidence>
<evidence type="ECO:0000256" key="1">
    <source>
        <dbReference type="ARBA" id="ARBA00004443"/>
    </source>
</evidence>
<protein>
    <submittedName>
        <fullName evidence="10">Uncharacterized protein</fullName>
    </submittedName>
</protein>
<evidence type="ECO:0000313" key="11">
    <source>
        <dbReference type="Proteomes" id="UP000822688"/>
    </source>
</evidence>
<keyword evidence="5" id="KW-0999">Mitochondrion inner membrane</keyword>
<comment type="similarity">
    <text evidence="2">Belongs to the complex I NDUFB10 subunit family.</text>
</comment>
<accession>A0A8T0GM11</accession>
<evidence type="ECO:0000256" key="7">
    <source>
        <dbReference type="ARBA" id="ARBA00023128"/>
    </source>
</evidence>
<evidence type="ECO:0000313" key="10">
    <source>
        <dbReference type="EMBL" id="KAG0560596.1"/>
    </source>
</evidence>
<evidence type="ECO:0000256" key="6">
    <source>
        <dbReference type="ARBA" id="ARBA00022982"/>
    </source>
</evidence>
<feature type="region of interest" description="Disordered" evidence="9">
    <location>
        <begin position="1"/>
        <end position="22"/>
    </location>
</feature>
<organism evidence="10 11">
    <name type="scientific">Ceratodon purpureus</name>
    <name type="common">Fire moss</name>
    <name type="synonym">Dicranum purpureum</name>
    <dbReference type="NCBI Taxonomy" id="3225"/>
    <lineage>
        <taxon>Eukaryota</taxon>
        <taxon>Viridiplantae</taxon>
        <taxon>Streptophyta</taxon>
        <taxon>Embryophyta</taxon>
        <taxon>Bryophyta</taxon>
        <taxon>Bryophytina</taxon>
        <taxon>Bryopsida</taxon>
        <taxon>Dicranidae</taxon>
        <taxon>Pseudoditrichales</taxon>
        <taxon>Ditrichaceae</taxon>
        <taxon>Ceratodon</taxon>
    </lineage>
</organism>
<keyword evidence="4" id="KW-0679">Respiratory chain</keyword>
<evidence type="ECO:0000256" key="8">
    <source>
        <dbReference type="ARBA" id="ARBA00023136"/>
    </source>
</evidence>
<dbReference type="Pfam" id="PF10249">
    <property type="entry name" value="NDUFB10"/>
    <property type="match status" value="1"/>
</dbReference>
<keyword evidence="7" id="KW-0496">Mitochondrion</keyword>
<dbReference type="PANTHER" id="PTHR13094:SF1">
    <property type="entry name" value="NADH DEHYDROGENASE [UBIQUINONE] 1 BETA SUBCOMPLEX SUBUNIT 10"/>
    <property type="match status" value="1"/>
</dbReference>
<dbReference type="PANTHER" id="PTHR13094">
    <property type="entry name" value="NADH-UBIQUINONE OXIDOREDUCTASE PDSW SUBUNIT"/>
    <property type="match status" value="1"/>
</dbReference>
<comment type="subcellular location">
    <subcellularLocation>
        <location evidence="1">Mitochondrion inner membrane</location>
        <topology evidence="1">Peripheral membrane protein</topology>
        <orientation evidence="1">Matrix side</orientation>
    </subcellularLocation>
</comment>
<dbReference type="GO" id="GO:0045271">
    <property type="term" value="C:respiratory chain complex I"/>
    <property type="evidence" value="ECO:0007669"/>
    <property type="project" value="UniProtKB-ARBA"/>
</dbReference>
<dbReference type="OrthoDB" id="10252718at2759"/>
<evidence type="ECO:0000256" key="5">
    <source>
        <dbReference type="ARBA" id="ARBA00022792"/>
    </source>
</evidence>
<keyword evidence="3" id="KW-0813">Transport</keyword>
<gene>
    <name evidence="10" type="ORF">KC19_10G192000</name>
</gene>
<keyword evidence="11" id="KW-1185">Reference proteome</keyword>
<keyword evidence="8" id="KW-0472">Membrane</keyword>
<comment type="caution">
    <text evidence="10">The sequence shown here is derived from an EMBL/GenBank/DDBJ whole genome shotgun (WGS) entry which is preliminary data.</text>
</comment>
<dbReference type="Proteomes" id="UP000822688">
    <property type="component" value="Chromosome 10"/>
</dbReference>
<evidence type="ECO:0000256" key="9">
    <source>
        <dbReference type="SAM" id="MobiDB-lite"/>
    </source>
</evidence>
<proteinExistence type="inferred from homology"/>
<dbReference type="EMBL" id="CM026431">
    <property type="protein sequence ID" value="KAG0560596.1"/>
    <property type="molecule type" value="Genomic_DNA"/>
</dbReference>
<reference evidence="10" key="1">
    <citation type="submission" date="2020-06" db="EMBL/GenBank/DDBJ databases">
        <title>WGS assembly of Ceratodon purpureus strain R40.</title>
        <authorList>
            <person name="Carey S.B."/>
            <person name="Jenkins J."/>
            <person name="Shu S."/>
            <person name="Lovell J.T."/>
            <person name="Sreedasyam A."/>
            <person name="Maumus F."/>
            <person name="Tiley G.P."/>
            <person name="Fernandez-Pozo N."/>
            <person name="Barry K."/>
            <person name="Chen C."/>
            <person name="Wang M."/>
            <person name="Lipzen A."/>
            <person name="Daum C."/>
            <person name="Saski C.A."/>
            <person name="Payton A.C."/>
            <person name="Mcbreen J.C."/>
            <person name="Conrad R.E."/>
            <person name="Kollar L.M."/>
            <person name="Olsson S."/>
            <person name="Huttunen S."/>
            <person name="Landis J.B."/>
            <person name="Wickett N.J."/>
            <person name="Johnson M.G."/>
            <person name="Rensing S.A."/>
            <person name="Grimwood J."/>
            <person name="Schmutz J."/>
            <person name="Mcdaniel S.F."/>
        </authorList>
    </citation>
    <scope>NUCLEOTIDE SEQUENCE</scope>
    <source>
        <strain evidence="10">R40</strain>
    </source>
</reference>
<dbReference type="InterPro" id="IPR019377">
    <property type="entry name" value="NADH_UbQ_OxRdtase_su10"/>
</dbReference>
<dbReference type="GO" id="GO:0005743">
    <property type="term" value="C:mitochondrial inner membrane"/>
    <property type="evidence" value="ECO:0007669"/>
    <property type="project" value="UniProtKB-SubCell"/>
</dbReference>
<evidence type="ECO:0000256" key="4">
    <source>
        <dbReference type="ARBA" id="ARBA00022660"/>
    </source>
</evidence>
<keyword evidence="6" id="KW-0249">Electron transport</keyword>
<sequence length="99" mass="11794">MVFKSDYPKFDQEAPPDDFDPAKPYADPVAMLEHREFVVREKLIQVEKAKILRQRLQHCYWREGVNHYQKCRPLVQKYMASLQNIGWGKDARPAYLNQL</sequence>
<feature type="compositionally biased region" description="Basic and acidic residues" evidence="9">
    <location>
        <begin position="1"/>
        <end position="12"/>
    </location>
</feature>
<name>A0A8T0GM11_CERPU</name>
<dbReference type="AlphaFoldDB" id="A0A8T0GM11"/>